<keyword evidence="2" id="KW-1185">Reference proteome</keyword>
<dbReference type="Gene3D" id="3.40.50.300">
    <property type="entry name" value="P-loop containing nucleotide triphosphate hydrolases"/>
    <property type="match status" value="1"/>
</dbReference>
<dbReference type="InterPro" id="IPR027417">
    <property type="entry name" value="P-loop_NTPase"/>
</dbReference>
<dbReference type="SUPFAM" id="SSF52540">
    <property type="entry name" value="P-loop containing nucleoside triphosphate hydrolases"/>
    <property type="match status" value="1"/>
</dbReference>
<gene>
    <name evidence="1" type="ORF">YH63_002650</name>
</gene>
<dbReference type="Proteomes" id="UP000034832">
    <property type="component" value="Unassembled WGS sequence"/>
</dbReference>
<sequence>MAKPAVIVVGADKGGVGKTTVSRTVLDYFSANNIPTRAFDTESPRGTLMRFHPDITEIVDVTSTSDQMKIFDTLNSSGTSVTVIDVRAGLLSPTLAALRDIGFLDAARSGQITFAVFHILGPSIASLDEIAETANFMDGAKYFLVKNFINNTSFFEWDQATYNSYFHRIKNATEITIPKLNEMAYEQVEVASVPFLKFVANKGTKDEAANYSFVLRGYVRHWLGNVWGEFDRIKLTEIVGSKDKSATSRAPTSEI</sequence>
<name>A0A4U6BJM2_9BRAD</name>
<dbReference type="AlphaFoldDB" id="A0A4U6BJM2"/>
<organism evidence="1 2">
    <name type="scientific">Afipia massiliensis</name>
    <dbReference type="NCBI Taxonomy" id="211460"/>
    <lineage>
        <taxon>Bacteria</taxon>
        <taxon>Pseudomonadati</taxon>
        <taxon>Pseudomonadota</taxon>
        <taxon>Alphaproteobacteria</taxon>
        <taxon>Hyphomicrobiales</taxon>
        <taxon>Nitrobacteraceae</taxon>
        <taxon>Afipia</taxon>
    </lineage>
</organism>
<evidence type="ECO:0000313" key="2">
    <source>
        <dbReference type="Proteomes" id="UP000034832"/>
    </source>
</evidence>
<reference evidence="1" key="1">
    <citation type="submission" date="2019-04" db="EMBL/GenBank/DDBJ databases">
        <title>Whole genome sequencing of cave bacteria.</title>
        <authorList>
            <person name="Gan H.M."/>
            <person name="Barton H."/>
            <person name="Savka M.A."/>
        </authorList>
    </citation>
    <scope>NUCLEOTIDE SEQUENCE [LARGE SCALE GENOMIC DNA]</scope>
    <source>
        <strain evidence="1">LC387</strain>
    </source>
</reference>
<dbReference type="RefSeq" id="WP_046828943.1">
    <property type="nucleotide sequence ID" value="NZ_LBIA02000001.1"/>
</dbReference>
<comment type="caution">
    <text evidence="1">The sequence shown here is derived from an EMBL/GenBank/DDBJ whole genome shotgun (WGS) entry which is preliminary data.</text>
</comment>
<dbReference type="OrthoDB" id="7463826at2"/>
<dbReference type="EMBL" id="LBIA02000001">
    <property type="protein sequence ID" value="TKT70400.1"/>
    <property type="molecule type" value="Genomic_DNA"/>
</dbReference>
<proteinExistence type="predicted"/>
<evidence type="ECO:0008006" key="3">
    <source>
        <dbReference type="Google" id="ProtNLM"/>
    </source>
</evidence>
<protein>
    <recommendedName>
        <fullName evidence="3">CobQ/CobB/MinD/ParA nucleotide binding domain-containing protein</fullName>
    </recommendedName>
</protein>
<dbReference type="STRING" id="211460.YH63_16240"/>
<evidence type="ECO:0000313" key="1">
    <source>
        <dbReference type="EMBL" id="TKT70400.1"/>
    </source>
</evidence>
<accession>A0A4U6BJM2</accession>